<reference evidence="2 3" key="1">
    <citation type="submission" date="2018-10" db="EMBL/GenBank/DDBJ databases">
        <authorList>
            <person name="Chen W.-M."/>
        </authorList>
    </citation>
    <scope>NUCLEOTIDE SEQUENCE [LARGE SCALE GENOMIC DNA]</scope>
    <source>
        <strain evidence="2 3">H-5</strain>
    </source>
</reference>
<accession>A0A3N0V8B9</accession>
<keyword evidence="1" id="KW-1133">Transmembrane helix</keyword>
<dbReference type="InterPro" id="IPR021836">
    <property type="entry name" value="DUF3429"/>
</dbReference>
<dbReference type="PANTHER" id="PTHR15887">
    <property type="entry name" value="TRANSMEMBRANE PROTEIN 69"/>
    <property type="match status" value="1"/>
</dbReference>
<keyword evidence="1" id="KW-0812">Transmembrane</keyword>
<name>A0A3N0V8B9_9PROT</name>
<feature type="transmembrane region" description="Helical" evidence="1">
    <location>
        <begin position="125"/>
        <end position="145"/>
    </location>
</feature>
<dbReference type="AlphaFoldDB" id="A0A3N0V8B9"/>
<dbReference type="Pfam" id="PF11911">
    <property type="entry name" value="DUF3429"/>
    <property type="match status" value="1"/>
</dbReference>
<keyword evidence="3" id="KW-1185">Reference proteome</keyword>
<dbReference type="Proteomes" id="UP000275137">
    <property type="component" value="Unassembled WGS sequence"/>
</dbReference>
<feature type="transmembrane region" description="Helical" evidence="1">
    <location>
        <begin position="42"/>
        <end position="60"/>
    </location>
</feature>
<protein>
    <submittedName>
        <fullName evidence="2">DUF3429 domain-containing protein</fullName>
    </submittedName>
</protein>
<sequence length="147" mass="16342">MHASDHPLLPRLLGYAGLLPFILTAGMAAYDPHHGGLWQNLLNQYAAVILSFVGAIYWGLAMAAPLSRAQRNGMLVWSVTPALLAWVALSLPSLMGALVLVTGFAAQLIFEYWHKAWLYQWRWYWPLRMQLTLIGCIAIAVGNGLRL</sequence>
<dbReference type="PANTHER" id="PTHR15887:SF1">
    <property type="entry name" value="TRANSMEMBRANE PROTEIN 69"/>
    <property type="match status" value="1"/>
</dbReference>
<dbReference type="EMBL" id="RJVP01000001">
    <property type="protein sequence ID" value="ROH88588.1"/>
    <property type="molecule type" value="Genomic_DNA"/>
</dbReference>
<organism evidence="2 3">
    <name type="scientific">Pseudomethylobacillus aquaticus</name>
    <dbReference type="NCBI Taxonomy" id="2676064"/>
    <lineage>
        <taxon>Bacteria</taxon>
        <taxon>Pseudomonadati</taxon>
        <taxon>Pseudomonadota</taxon>
        <taxon>Betaproteobacteria</taxon>
        <taxon>Nitrosomonadales</taxon>
        <taxon>Methylophilaceae</taxon>
        <taxon>Pseudomethylobacillus</taxon>
    </lineage>
</organism>
<evidence type="ECO:0000313" key="3">
    <source>
        <dbReference type="Proteomes" id="UP000275137"/>
    </source>
</evidence>
<proteinExistence type="predicted"/>
<dbReference type="RefSeq" id="WP_123236579.1">
    <property type="nucleotide sequence ID" value="NZ_RJVP01000001.1"/>
</dbReference>
<gene>
    <name evidence="2" type="ORF">ED236_01710</name>
</gene>
<feature type="transmembrane region" description="Helical" evidence="1">
    <location>
        <begin position="12"/>
        <end position="30"/>
    </location>
</feature>
<evidence type="ECO:0000313" key="2">
    <source>
        <dbReference type="EMBL" id="ROH88588.1"/>
    </source>
</evidence>
<keyword evidence="1" id="KW-0472">Membrane</keyword>
<evidence type="ECO:0000256" key="1">
    <source>
        <dbReference type="SAM" id="Phobius"/>
    </source>
</evidence>
<comment type="caution">
    <text evidence="2">The sequence shown here is derived from an EMBL/GenBank/DDBJ whole genome shotgun (WGS) entry which is preliminary data.</text>
</comment>
<feature type="transmembrane region" description="Helical" evidence="1">
    <location>
        <begin position="95"/>
        <end position="113"/>
    </location>
</feature>